<organism evidence="5 6">
    <name type="scientific">Clostridium ragsdalei P11</name>
    <dbReference type="NCBI Taxonomy" id="1353534"/>
    <lineage>
        <taxon>Bacteria</taxon>
        <taxon>Bacillati</taxon>
        <taxon>Bacillota</taxon>
        <taxon>Clostridia</taxon>
        <taxon>Eubacteriales</taxon>
        <taxon>Clostridiaceae</taxon>
        <taxon>Clostridium</taxon>
    </lineage>
</organism>
<keyword evidence="2 3" id="KW-0472">Membrane</keyword>
<dbReference type="PANTHER" id="PTHR30627:SF1">
    <property type="entry name" value="PEPTIDOGLYCAN D,D-TRANSPEPTIDASE FTSI"/>
    <property type="match status" value="1"/>
</dbReference>
<accession>A0A1A6AXN6</accession>
<evidence type="ECO:0000313" key="5">
    <source>
        <dbReference type="EMBL" id="OBR94817.1"/>
    </source>
</evidence>
<evidence type="ECO:0000256" key="1">
    <source>
        <dbReference type="ARBA" id="ARBA00004370"/>
    </source>
</evidence>
<name>A0A1A6AXN6_9CLOT</name>
<dbReference type="Proteomes" id="UP000093954">
    <property type="component" value="Unassembled WGS sequence"/>
</dbReference>
<comment type="caution">
    <text evidence="5">The sequence shown here is derived from an EMBL/GenBank/DDBJ whole genome shotgun (WGS) entry which is preliminary data.</text>
</comment>
<comment type="subcellular location">
    <subcellularLocation>
        <location evidence="1">Membrane</location>
    </subcellularLocation>
</comment>
<dbReference type="SUPFAM" id="SSF56601">
    <property type="entry name" value="beta-lactamase/transpeptidase-like"/>
    <property type="match status" value="1"/>
</dbReference>
<dbReference type="InterPro" id="IPR050515">
    <property type="entry name" value="Beta-lactam/transpept"/>
</dbReference>
<reference evidence="5 6" key="1">
    <citation type="journal article" date="2012" name="Front. Microbiol.">
        <title>Draft Genome Sequence of the Virulent Strain 01-B526 of the Fish Pathogen Aeromonas salmonicida.</title>
        <authorList>
            <person name="Charette S.J."/>
            <person name="Brochu F."/>
            <person name="Boyle B."/>
            <person name="Filion G."/>
            <person name="Tanaka K.H."/>
            <person name="Derome N."/>
        </authorList>
    </citation>
    <scope>NUCLEOTIDE SEQUENCE [LARGE SCALE GENOMIC DNA]</scope>
    <source>
        <strain evidence="5 6">P11</strain>
    </source>
</reference>
<dbReference type="PATRIC" id="fig|1353534.3.peg.1175"/>
<dbReference type="Pfam" id="PF00905">
    <property type="entry name" value="Transpeptidase"/>
    <property type="match status" value="1"/>
</dbReference>
<evidence type="ECO:0000259" key="4">
    <source>
        <dbReference type="Pfam" id="PF00905"/>
    </source>
</evidence>
<dbReference type="GO" id="GO:0071555">
    <property type="term" value="P:cell wall organization"/>
    <property type="evidence" value="ECO:0007669"/>
    <property type="project" value="TreeGrafter"/>
</dbReference>
<gene>
    <name evidence="5" type="primary">spoVD_1</name>
    <name evidence="5" type="ORF">CLRAG_11550</name>
</gene>
<evidence type="ECO:0000313" key="6">
    <source>
        <dbReference type="Proteomes" id="UP000093954"/>
    </source>
</evidence>
<dbReference type="InterPro" id="IPR001460">
    <property type="entry name" value="PCN-bd_Tpept"/>
</dbReference>
<dbReference type="PANTHER" id="PTHR30627">
    <property type="entry name" value="PEPTIDOGLYCAN D,D-TRANSPEPTIDASE"/>
    <property type="match status" value="1"/>
</dbReference>
<dbReference type="Gene3D" id="3.40.710.10">
    <property type="entry name" value="DD-peptidase/beta-lactamase superfamily"/>
    <property type="match status" value="1"/>
</dbReference>
<proteinExistence type="predicted"/>
<evidence type="ECO:0000256" key="3">
    <source>
        <dbReference type="SAM" id="Phobius"/>
    </source>
</evidence>
<evidence type="ECO:0000256" key="2">
    <source>
        <dbReference type="ARBA" id="ARBA00023136"/>
    </source>
</evidence>
<keyword evidence="6" id="KW-1185">Reference proteome</keyword>
<keyword evidence="3" id="KW-1133">Transmembrane helix</keyword>
<dbReference type="EMBL" id="LROS01000011">
    <property type="protein sequence ID" value="OBR94817.1"/>
    <property type="molecule type" value="Genomic_DNA"/>
</dbReference>
<dbReference type="GO" id="GO:0005886">
    <property type="term" value="C:plasma membrane"/>
    <property type="evidence" value="ECO:0007669"/>
    <property type="project" value="TreeGrafter"/>
</dbReference>
<feature type="domain" description="Penicillin-binding protein transpeptidase" evidence="4">
    <location>
        <begin position="271"/>
        <end position="564"/>
    </location>
</feature>
<keyword evidence="3" id="KW-0812">Transmembrane</keyword>
<feature type="transmembrane region" description="Helical" evidence="3">
    <location>
        <begin position="32"/>
        <end position="50"/>
    </location>
</feature>
<dbReference type="GO" id="GO:0008658">
    <property type="term" value="F:penicillin binding"/>
    <property type="evidence" value="ECO:0007669"/>
    <property type="project" value="InterPro"/>
</dbReference>
<dbReference type="InterPro" id="IPR012338">
    <property type="entry name" value="Beta-lactam/transpept-like"/>
</dbReference>
<protein>
    <submittedName>
        <fullName evidence="5">Stage V sporulation protein D</fullName>
    </submittedName>
</protein>
<dbReference type="AlphaFoldDB" id="A0A1A6AXN6"/>
<sequence>MNKTPYFGQNFSLDEVFFMFEINRNVIRKRQCFLFIVIILIFSVLYFKIIKVQYFGWNKLSVMADAQYSYKEDLTDANYKLFDSYGRQLMSYNKKYYVVILPEVFLKDNQNADSEKVLTLVYTLRNYNSSYDLSKIAVLNSSQKVYYEIDASTYNKLKDIKGVNGFYTYIYSPLNRSGVWSIENLLENPRRTKDNKMKSGNSLEMQIYNKTKNNEKSQVVFERDVNGNIIGKKTNLPKNNVNVRLTIDKDIEDKIKEVLNSSENKNYGQIGVVLMEANTGKIKALVQKDDNKPNVNLGVSTNHGFFPGSIFKVLVEEAGLDKNMISVNDKFTCRGLYEEKDESHHGTLTPEGALTLSCNDVFSQIGNKVGFNNFYDNAKSQGLFQKVLNLDSEKEGRFEVKNPSYSDGSLGLAAIGQNVRITPLEAISIPNTVINDGVYVKPYVVDSYVDDKNNVIEQVNTTSNSVIEKSTAEEMKKQMINVVDMGTAKSAYINDQEVGGKTGSTQRVELTGSSKTAQEHSDGWFSGFFKANGRYYSMVVFVEDINKDSESGGNTAAPIFKNIILKVQQYLK</sequence>